<keyword evidence="3" id="KW-1185">Reference proteome</keyword>
<keyword evidence="1" id="KW-0732">Signal</keyword>
<organism evidence="2 3">
    <name type="scientific">Chelatococcus albus</name>
    <dbReference type="NCBI Taxonomy" id="3047466"/>
    <lineage>
        <taxon>Bacteria</taxon>
        <taxon>Pseudomonadati</taxon>
        <taxon>Pseudomonadota</taxon>
        <taxon>Alphaproteobacteria</taxon>
        <taxon>Hyphomicrobiales</taxon>
        <taxon>Chelatococcaceae</taxon>
        <taxon>Chelatococcus</taxon>
    </lineage>
</organism>
<dbReference type="EMBL" id="JASJEV010000001">
    <property type="protein sequence ID" value="MDJ1156664.1"/>
    <property type="molecule type" value="Genomic_DNA"/>
</dbReference>
<dbReference type="Proteomes" id="UP001321492">
    <property type="component" value="Unassembled WGS sequence"/>
</dbReference>
<feature type="signal peptide" evidence="1">
    <location>
        <begin position="1"/>
        <end position="21"/>
    </location>
</feature>
<reference evidence="2 3" key="1">
    <citation type="submission" date="2023-05" db="EMBL/GenBank/DDBJ databases">
        <title>Chelatococcus sp. nov., a moderately thermophilic bacterium isolated from hot spring microbial mat.</title>
        <authorList>
            <person name="Hu C.-J."/>
            <person name="Li W.-J."/>
        </authorList>
    </citation>
    <scope>NUCLEOTIDE SEQUENCE [LARGE SCALE GENOMIC DNA]</scope>
    <source>
        <strain evidence="2 3">SYSU G07232</strain>
    </source>
</reference>
<proteinExistence type="predicted"/>
<evidence type="ECO:0000256" key="1">
    <source>
        <dbReference type="SAM" id="SignalP"/>
    </source>
</evidence>
<feature type="chain" id="PRO_5046469602" evidence="1">
    <location>
        <begin position="22"/>
        <end position="112"/>
    </location>
</feature>
<sequence>MRIPLASVMLALLTATAPAAAKPVHPCASQAAQQALKLLKFQSDEDDRAEVFKDRVKSIGTIKALRGNGRFDVIEVPGAIYKTDYRMRLIYAQIPGQCVLMGQEVLEESDPY</sequence>
<evidence type="ECO:0000313" key="2">
    <source>
        <dbReference type="EMBL" id="MDJ1156664.1"/>
    </source>
</evidence>
<name>A0ABT7ABD3_9HYPH</name>
<gene>
    <name evidence="2" type="ORF">QNA08_00160</name>
</gene>
<accession>A0ABT7ABD3</accession>
<evidence type="ECO:0000313" key="3">
    <source>
        <dbReference type="Proteomes" id="UP001321492"/>
    </source>
</evidence>
<protein>
    <submittedName>
        <fullName evidence="2">Uncharacterized protein</fullName>
    </submittedName>
</protein>
<dbReference type="RefSeq" id="WP_283738669.1">
    <property type="nucleotide sequence ID" value="NZ_JASJEV010000001.1"/>
</dbReference>
<comment type="caution">
    <text evidence="2">The sequence shown here is derived from an EMBL/GenBank/DDBJ whole genome shotgun (WGS) entry which is preliminary data.</text>
</comment>